<evidence type="ECO:0000256" key="3">
    <source>
        <dbReference type="ARBA" id="ARBA00022827"/>
    </source>
</evidence>
<dbReference type="PANTHER" id="PTHR13789">
    <property type="entry name" value="MONOOXYGENASE"/>
    <property type="match status" value="1"/>
</dbReference>
<accession>A0ABX1R5I4</accession>
<comment type="caution">
    <text evidence="8">The sequence shown here is derived from an EMBL/GenBank/DDBJ whole genome shotgun (WGS) entry which is preliminary data.</text>
</comment>
<dbReference type="SUPFAM" id="SSF54373">
    <property type="entry name" value="FAD-linked reductases, C-terminal domain"/>
    <property type="match status" value="1"/>
</dbReference>
<keyword evidence="5" id="KW-0503">Monooxygenase</keyword>
<organism evidence="8 9">
    <name type="scientific">Pseudonocardia xinjiangensis</name>
    <dbReference type="NCBI Taxonomy" id="75289"/>
    <lineage>
        <taxon>Bacteria</taxon>
        <taxon>Bacillati</taxon>
        <taxon>Actinomycetota</taxon>
        <taxon>Actinomycetes</taxon>
        <taxon>Pseudonocardiales</taxon>
        <taxon>Pseudonocardiaceae</taxon>
        <taxon>Pseudonocardia</taxon>
    </lineage>
</organism>
<comment type="cofactor">
    <cofactor evidence="1">
        <name>FAD</name>
        <dbReference type="ChEBI" id="CHEBI:57692"/>
    </cofactor>
</comment>
<keyword evidence="6" id="KW-0472">Membrane</keyword>
<dbReference type="PRINTS" id="PR00420">
    <property type="entry name" value="RNGMNOXGNASE"/>
</dbReference>
<keyword evidence="9" id="KW-1185">Reference proteome</keyword>
<evidence type="ECO:0000256" key="6">
    <source>
        <dbReference type="SAM" id="Phobius"/>
    </source>
</evidence>
<dbReference type="InterPro" id="IPR050493">
    <property type="entry name" value="FAD-dep_Monooxygenase_BioMet"/>
</dbReference>
<feature type="transmembrane region" description="Helical" evidence="6">
    <location>
        <begin position="12"/>
        <end position="31"/>
    </location>
</feature>
<dbReference type="InterPro" id="IPR036188">
    <property type="entry name" value="FAD/NAD-bd_sf"/>
</dbReference>
<evidence type="ECO:0000313" key="8">
    <source>
        <dbReference type="EMBL" id="NMH75660.1"/>
    </source>
</evidence>
<dbReference type="RefSeq" id="WP_169393724.1">
    <property type="nucleotide sequence ID" value="NZ_BAAAJH010000033.1"/>
</dbReference>
<dbReference type="SUPFAM" id="SSF51905">
    <property type="entry name" value="FAD/NAD(P)-binding domain"/>
    <property type="match status" value="1"/>
</dbReference>
<keyword evidence="3" id="KW-0274">FAD</keyword>
<evidence type="ECO:0000259" key="7">
    <source>
        <dbReference type="Pfam" id="PF01494"/>
    </source>
</evidence>
<keyword evidence="6" id="KW-0812">Transmembrane</keyword>
<proteinExistence type="predicted"/>
<dbReference type="Pfam" id="PF01494">
    <property type="entry name" value="FAD_binding_3"/>
    <property type="match status" value="1"/>
</dbReference>
<evidence type="ECO:0000313" key="9">
    <source>
        <dbReference type="Proteomes" id="UP001296706"/>
    </source>
</evidence>
<evidence type="ECO:0000256" key="1">
    <source>
        <dbReference type="ARBA" id="ARBA00001974"/>
    </source>
</evidence>
<evidence type="ECO:0000256" key="5">
    <source>
        <dbReference type="ARBA" id="ARBA00023033"/>
    </source>
</evidence>
<dbReference type="Gene3D" id="3.50.50.60">
    <property type="entry name" value="FAD/NAD(P)-binding domain"/>
    <property type="match status" value="1"/>
</dbReference>
<evidence type="ECO:0000256" key="2">
    <source>
        <dbReference type="ARBA" id="ARBA00022630"/>
    </source>
</evidence>
<reference evidence="8 9" key="1">
    <citation type="submission" date="2020-04" db="EMBL/GenBank/DDBJ databases">
        <authorList>
            <person name="Klaysubun C."/>
            <person name="Duangmal K."/>
            <person name="Lipun K."/>
        </authorList>
    </citation>
    <scope>NUCLEOTIDE SEQUENCE [LARGE SCALE GENOMIC DNA]</scope>
    <source>
        <strain evidence="8 9">JCM 11839</strain>
    </source>
</reference>
<gene>
    <name evidence="8" type="ORF">HF577_00790</name>
</gene>
<evidence type="ECO:0000256" key="4">
    <source>
        <dbReference type="ARBA" id="ARBA00023002"/>
    </source>
</evidence>
<dbReference type="Proteomes" id="UP001296706">
    <property type="component" value="Unassembled WGS sequence"/>
</dbReference>
<name>A0ABX1R5I4_9PSEU</name>
<protein>
    <submittedName>
        <fullName evidence="8">NAD(P)-binding protein</fullName>
    </submittedName>
</protein>
<keyword evidence="2" id="KW-0285">Flavoprotein</keyword>
<sequence>MYEAPREGADIVVIGGGIGGIAAAAFLRRVGRRVRVYEQAREFGAVGAGLVVSPNAVRLIRRLGVLPVLERMAVPLQAAWEFRRWSDGTVLFSQELGTQCRELYGEDYLVAHRADLLAALLAAIDPETVVLGKRCTGIEQRGDTVDVRFDDGTSTTAAVVIGADGIHSVVASAVTTATEPEFTRLCAYRCLVPADKAPEFARQPVHTLWLGPGRHVIHYPISGGALVNLVAIVPETEWLVESWSAEGRIEDLRSEFTQWDPRLGSIIAEAPSVGRWALFNREPLPMWVEGSIALLGDAAHPMLPFLGQGAAQTIEDAAALALCLADRDAGLAEGLRAYQDARIERATSVQLRSNGRKDVNHLPDGPEQRARDASFAAANPLRHNEWLYAHDVEKAVTEIDRSSGL</sequence>
<keyword evidence="6" id="KW-1133">Transmembrane helix</keyword>
<keyword evidence="4" id="KW-0560">Oxidoreductase</keyword>
<dbReference type="EMBL" id="JAAXKY010000001">
    <property type="protein sequence ID" value="NMH75660.1"/>
    <property type="molecule type" value="Genomic_DNA"/>
</dbReference>
<dbReference type="InterPro" id="IPR002938">
    <property type="entry name" value="FAD-bd"/>
</dbReference>
<dbReference type="PANTHER" id="PTHR13789:SF318">
    <property type="entry name" value="GERANYLGERANYL DIPHOSPHATE REDUCTASE"/>
    <property type="match status" value="1"/>
</dbReference>
<feature type="domain" description="FAD-binding" evidence="7">
    <location>
        <begin position="10"/>
        <end position="349"/>
    </location>
</feature>